<accession>A0ABR7S2V1</accession>
<dbReference type="EMBL" id="LZEU01000001">
    <property type="protein sequence ID" value="MBC9251892.1"/>
    <property type="molecule type" value="Genomic_DNA"/>
</dbReference>
<evidence type="ECO:0000313" key="2">
    <source>
        <dbReference type="EMBL" id="MBC9251892.1"/>
    </source>
</evidence>
<dbReference type="RefSeq" id="WP_187807377.1">
    <property type="nucleotide sequence ID" value="NZ_LZEU01000001.1"/>
</dbReference>
<reference evidence="2 3" key="1">
    <citation type="submission" date="2016-06" db="EMBL/GenBank/DDBJ databases">
        <authorList>
            <person name="Ramos C."/>
            <person name="Pintado A."/>
            <person name="Crespo-Gomez J.I."/>
        </authorList>
    </citation>
    <scope>NUCLEOTIDE SEQUENCE [LARGE SCALE GENOMIC DNA]</scope>
    <source>
        <strain evidence="2 3">AVO110</strain>
    </source>
</reference>
<evidence type="ECO:0000256" key="1">
    <source>
        <dbReference type="SAM" id="MobiDB-lite"/>
    </source>
</evidence>
<organism evidence="2 3">
    <name type="scientific">Aquipseudomonas alcaligenes</name>
    <name type="common">Pseudomonas alcaligenes</name>
    <dbReference type="NCBI Taxonomy" id="43263"/>
    <lineage>
        <taxon>Bacteria</taxon>
        <taxon>Pseudomonadati</taxon>
        <taxon>Pseudomonadota</taxon>
        <taxon>Gammaproteobacteria</taxon>
        <taxon>Pseudomonadales</taxon>
        <taxon>Pseudomonadaceae</taxon>
        <taxon>Aquipseudomonas</taxon>
    </lineage>
</organism>
<feature type="region of interest" description="Disordered" evidence="1">
    <location>
        <begin position="1"/>
        <end position="21"/>
    </location>
</feature>
<dbReference type="Proteomes" id="UP000744555">
    <property type="component" value="Unassembled WGS sequence"/>
</dbReference>
<comment type="caution">
    <text evidence="2">The sequence shown here is derived from an EMBL/GenBank/DDBJ whole genome shotgun (WGS) entry which is preliminary data.</text>
</comment>
<dbReference type="SUPFAM" id="SSF53901">
    <property type="entry name" value="Thiolase-like"/>
    <property type="match status" value="1"/>
</dbReference>
<sequence length="368" mass="40221">MSVEEQQVTPARPAASSEPQVQIQPWAATTLVGLSVVQPEQAPQPFAPRWFRAWEAVQYRRAVRRTGRRCWDISRFSGGEAGEASKPGYRDSLAAVALAAKQALAQAEANCGRRSARERMALVYFDFWGQSSHLEHAFNWRDSFDLDVIPKFLLRDHAIEAFSCKVQAGRAAFIQGLRVASELLRAGSADSVLLGGLFRFHPVLGFAEAIGNAEQERRWLGRGGQHNAPLLERAGFVVLKRADVAASTRQPCMQLGMPHYLALPAGRAASQATWHEAWQARLPQGRALLYGGHYPSSLLAEAENQALASLGDQVVYENICRRFGDSGGINPLLALQRHAQRKASDSAAPAALLSLSDSCGGTWLLRGE</sequence>
<dbReference type="InterPro" id="IPR016039">
    <property type="entry name" value="Thiolase-like"/>
</dbReference>
<protein>
    <submittedName>
        <fullName evidence="2">Uncharacterized protein</fullName>
    </submittedName>
</protein>
<keyword evidence="3" id="KW-1185">Reference proteome</keyword>
<gene>
    <name evidence="2" type="ORF">A9179_16600</name>
</gene>
<name>A0ABR7S2V1_AQUAC</name>
<evidence type="ECO:0000313" key="3">
    <source>
        <dbReference type="Proteomes" id="UP000744555"/>
    </source>
</evidence>
<proteinExistence type="predicted"/>